<evidence type="ECO:0000313" key="2">
    <source>
        <dbReference type="EMBL" id="MDR6168373.1"/>
    </source>
</evidence>
<dbReference type="RefSeq" id="WP_309667252.1">
    <property type="nucleotide sequence ID" value="NZ_JAVIZA010000001.1"/>
</dbReference>
<evidence type="ECO:0000313" key="3">
    <source>
        <dbReference type="Proteomes" id="UP001260188"/>
    </source>
</evidence>
<keyword evidence="1" id="KW-0812">Transmembrane</keyword>
<sequence length="290" mass="30920">MSLLDPREAARREQAKYRGATSALVASLIWGILSVAAAGVIGFAIGGIFDQLRAVNINSVFGTWDTGIPVALRGWGLPVGILLLLVCVGQYGKWNHRFSAREKGYAAIGPLTIILAGLAIGTWVATTMWIAPDAIGVAVDPTFGQNEPWGVGEWILYAGQWWLPGLLALLAVLSYIARVRALATRRRNNAVISRLLASGSRVEAEIVEAPLPAHDASRMAASLVAKFTDAVGTDRWVTTMVLIAPREVPAVGDTRPLVFDPADPGDTTRIFLSPTGKTGVDDFEPVQPAS</sequence>
<organism evidence="2 3">
    <name type="scientific">Microbacterium paludicola</name>
    <dbReference type="NCBI Taxonomy" id="300019"/>
    <lineage>
        <taxon>Bacteria</taxon>
        <taxon>Bacillati</taxon>
        <taxon>Actinomycetota</taxon>
        <taxon>Actinomycetes</taxon>
        <taxon>Micrococcales</taxon>
        <taxon>Microbacteriaceae</taxon>
        <taxon>Microbacterium</taxon>
    </lineage>
</organism>
<feature type="transmembrane region" description="Helical" evidence="1">
    <location>
        <begin position="154"/>
        <end position="177"/>
    </location>
</feature>
<evidence type="ECO:0000256" key="1">
    <source>
        <dbReference type="SAM" id="Phobius"/>
    </source>
</evidence>
<keyword evidence="3" id="KW-1185">Reference proteome</keyword>
<keyword evidence="1" id="KW-0472">Membrane</keyword>
<dbReference type="EMBL" id="JAVIZA010000001">
    <property type="protein sequence ID" value="MDR6168373.1"/>
    <property type="molecule type" value="Genomic_DNA"/>
</dbReference>
<comment type="caution">
    <text evidence="2">The sequence shown here is derived from an EMBL/GenBank/DDBJ whole genome shotgun (WGS) entry which is preliminary data.</text>
</comment>
<feature type="transmembrane region" description="Helical" evidence="1">
    <location>
        <begin position="104"/>
        <end position="131"/>
    </location>
</feature>
<accession>A0ABU1I3B1</accession>
<dbReference type="Proteomes" id="UP001260188">
    <property type="component" value="Unassembled WGS sequence"/>
</dbReference>
<reference evidence="2 3" key="1">
    <citation type="submission" date="2023-08" db="EMBL/GenBank/DDBJ databases">
        <title>Functional and genomic diversity of the sorghum phyllosphere microbiome.</title>
        <authorList>
            <person name="Shade A."/>
        </authorList>
    </citation>
    <scope>NUCLEOTIDE SEQUENCE [LARGE SCALE GENOMIC DNA]</scope>
    <source>
        <strain evidence="2 3">SORGH_AS_0919</strain>
    </source>
</reference>
<gene>
    <name evidence="2" type="ORF">QE367_002577</name>
</gene>
<protein>
    <submittedName>
        <fullName evidence="2">Uncharacterized protein</fullName>
    </submittedName>
</protein>
<name>A0ABU1I3B1_9MICO</name>
<keyword evidence="1" id="KW-1133">Transmembrane helix</keyword>
<proteinExistence type="predicted"/>
<feature type="transmembrane region" description="Helical" evidence="1">
    <location>
        <begin position="21"/>
        <end position="49"/>
    </location>
</feature>
<feature type="transmembrane region" description="Helical" evidence="1">
    <location>
        <begin position="75"/>
        <end position="92"/>
    </location>
</feature>